<evidence type="ECO:0000259" key="4">
    <source>
        <dbReference type="Pfam" id="PF06761"/>
    </source>
</evidence>
<dbReference type="PANTHER" id="PTHR36153">
    <property type="entry name" value="INNER MEMBRANE PROTEIN-RELATED"/>
    <property type="match status" value="1"/>
</dbReference>
<dbReference type="SUPFAM" id="SSF52540">
    <property type="entry name" value="P-loop containing nucleoside triphosphate hydrolases"/>
    <property type="match status" value="1"/>
</dbReference>
<dbReference type="NCBIfam" id="TIGR03348">
    <property type="entry name" value="VI_IcmF"/>
    <property type="match status" value="1"/>
</dbReference>
<dbReference type="InterPro" id="IPR009612">
    <property type="entry name" value="IcmF-rel"/>
</dbReference>
<accession>A0A3B0YJX3</accession>
<dbReference type="InterPro" id="IPR048677">
    <property type="entry name" value="TssM1_hel"/>
</dbReference>
<keyword evidence="2" id="KW-1133">Transmembrane helix</keyword>
<keyword evidence="2" id="KW-0472">Membrane</keyword>
<dbReference type="InterPro" id="IPR017731">
    <property type="entry name" value="TssM1-like"/>
</dbReference>
<feature type="transmembrane region" description="Helical" evidence="2">
    <location>
        <begin position="12"/>
        <end position="33"/>
    </location>
</feature>
<proteinExistence type="predicted"/>
<dbReference type="InterPro" id="IPR025743">
    <property type="entry name" value="TssM1_N"/>
</dbReference>
<evidence type="ECO:0000259" key="3">
    <source>
        <dbReference type="Pfam" id="PF06744"/>
    </source>
</evidence>
<reference evidence="7" key="1">
    <citation type="submission" date="2018-06" db="EMBL/GenBank/DDBJ databases">
        <authorList>
            <person name="Zhirakovskaya E."/>
        </authorList>
    </citation>
    <scope>NUCLEOTIDE SEQUENCE</scope>
</reference>
<dbReference type="InterPro" id="IPR027417">
    <property type="entry name" value="P-loop_NTPase"/>
</dbReference>
<name>A0A3B0YJX3_9ZZZZ</name>
<evidence type="ECO:0000259" key="5">
    <source>
        <dbReference type="Pfam" id="PF14331"/>
    </source>
</evidence>
<dbReference type="Pfam" id="PF14331">
    <property type="entry name" value="IcmF-related_N"/>
    <property type="match status" value="1"/>
</dbReference>
<evidence type="ECO:0000313" key="7">
    <source>
        <dbReference type="EMBL" id="VAW69194.1"/>
    </source>
</evidence>
<evidence type="ECO:0000259" key="6">
    <source>
        <dbReference type="Pfam" id="PF21070"/>
    </source>
</evidence>
<feature type="domain" description="Type VI secretion system component TssM1 helical" evidence="6">
    <location>
        <begin position="961"/>
        <end position="1059"/>
    </location>
</feature>
<feature type="transmembrane region" description="Helical" evidence="2">
    <location>
        <begin position="454"/>
        <end position="473"/>
    </location>
</feature>
<dbReference type="InterPro" id="IPR053156">
    <property type="entry name" value="T6SS_TssM-like"/>
</dbReference>
<evidence type="ECO:0000256" key="2">
    <source>
        <dbReference type="SAM" id="Phobius"/>
    </source>
</evidence>
<dbReference type="Pfam" id="PF06761">
    <property type="entry name" value="IcmF-related"/>
    <property type="match status" value="1"/>
</dbReference>
<evidence type="ECO:0000256" key="1">
    <source>
        <dbReference type="SAM" id="Coils"/>
    </source>
</evidence>
<feature type="domain" description="Type VI secretion system IcmF C-terminal" evidence="3">
    <location>
        <begin position="1067"/>
        <end position="1172"/>
    </location>
</feature>
<keyword evidence="2" id="KW-0812">Transmembrane</keyword>
<feature type="domain" description="IcmF-related" evidence="4">
    <location>
        <begin position="510"/>
        <end position="835"/>
    </location>
</feature>
<gene>
    <name evidence="7" type="ORF">MNBD_GAMMA09-2780</name>
</gene>
<dbReference type="Pfam" id="PF21070">
    <property type="entry name" value="IcmF_helical"/>
    <property type="match status" value="1"/>
</dbReference>
<feature type="transmembrane region" description="Helical" evidence="2">
    <location>
        <begin position="45"/>
        <end position="63"/>
    </location>
</feature>
<organism evidence="7">
    <name type="scientific">hydrothermal vent metagenome</name>
    <dbReference type="NCBI Taxonomy" id="652676"/>
    <lineage>
        <taxon>unclassified sequences</taxon>
        <taxon>metagenomes</taxon>
        <taxon>ecological metagenomes</taxon>
    </lineage>
</organism>
<dbReference type="EMBL" id="UOFI01000148">
    <property type="protein sequence ID" value="VAW69194.1"/>
    <property type="molecule type" value="Genomic_DNA"/>
</dbReference>
<dbReference type="Pfam" id="PF06744">
    <property type="entry name" value="IcmF_C"/>
    <property type="match status" value="1"/>
</dbReference>
<protein>
    <submittedName>
        <fullName evidence="7">IcmF-related protein</fullName>
    </submittedName>
</protein>
<keyword evidence="1" id="KW-0175">Coiled coil</keyword>
<dbReference type="PANTHER" id="PTHR36153:SF1">
    <property type="entry name" value="TYPE VI SECRETION SYSTEM COMPONENT TSSM1"/>
    <property type="match status" value="1"/>
</dbReference>
<dbReference type="InterPro" id="IPR010623">
    <property type="entry name" value="IcmF_C"/>
</dbReference>
<feature type="coiled-coil region" evidence="1">
    <location>
        <begin position="474"/>
        <end position="501"/>
    </location>
</feature>
<feature type="domain" description="Type VI secretion system component TssM1 N-terminal" evidence="5">
    <location>
        <begin position="200"/>
        <end position="458"/>
    </location>
</feature>
<dbReference type="AlphaFoldDB" id="A0A3B0YJX3"/>
<sequence>MKRLIQILTQKWFISAIGITALIILIWFGGPYLGIGDSRPLGSPFNRLLALLAVIVVWGLNNFRLRFKATQANSEMIDNLISAPPAPSETAPDVSAEEVALLRERFEEALKHLKHTSLQGRLFGKQYLYELPWYIIIGPPGCGKTTLLENSGLEFPLDEYKVDKKISGVGGTRNCDWWFTNEAVLLDTAGRYTTQDSNAEADSGAWLGFLELLQKQRPRRPLNGIIVAISAEDILTKTQQERDLHAHTIRQRIQEVYTHLGIRVPIYFLLTKLDLVAGFMEFYDDLGKEQRAQVWGITFPQDTPQQPADVLQLFSGEFDALVKSLNSRQLWRMYQERDLARRSLINGFPQQIAGIKPLLEDFLQKIFSPSRYEQRPLLRGVYFTSGTQQGSPIDRVMGSLAGSLGLNLQALPSYQGQSRNYFITRIFKDILFKESEMAGSNVRYEKQRLWLERAAYAGTIGITLVMILIWSASFTRSELKINKLENKIENYNKAKNNLQPQPRIDEIINTLQAAKDISRIYETEQDTSGWQMGMGSYQNYKLGNAAENAYHRTQQQLLLPYIKQSLEYKMRDTSQEPEELRRLLSVYLMLGNPETLDARTFRPWVTSSWQQQLADQPNKQARLTAHLDELLKTELTPQTLDQRLMDRTQRIVCQIPLTRQIYARLKQQADADIRVYNLARLSKQMDKQVGRQIKKILTSSTESATGADTSASMPAGPISAGSISSDTEIPGFYTYDGYHTVLNKEGERTTKLTIAENRTICEQNREELERADPERLLRDVRARYFDDYVDQWNNFLATIELNKIRNINGAVNTLNVLSARESPLEAFVRAIAEQTILQRAQLKGLLDRFDLGKKLTEPNNPVEQAFLPLHKLLQSEDDQPSDLQDLHQQLQDLYAYITDISEASDQTTAAFEAAVARMTQNNKDAIRKLRSSARRLPSPLARIVESAATQSWGAVLGSARAYINTVWRSSVLREYQTSLENRYPVYKKGRQQTALVDFGRFFGASGSIDNFINTYLTAFVDTRRWRQRSVDGRSLGLSAEAMLQIQRAARIRKMYFQDGGQLPAVRFRLKPIYLDAGVKRFFLELNGQQLSYQHGPQRTTKLEWPGIDDNNRVRLIFERFGAGRFSIVKDGPWAWFKLLDSSTIGRTRSADQIQVTFSTAGLKARYQIQASSITNPFTNRELAKFRCPKRL</sequence>